<name>I0H6X6_ACTM4</name>
<feature type="transmembrane region" description="Helical" evidence="2">
    <location>
        <begin position="164"/>
        <end position="184"/>
    </location>
</feature>
<protein>
    <recommendedName>
        <fullName evidence="3">Phosphatidic acid phosphatase type 2/haloperoxidase domain-containing protein</fullName>
    </recommendedName>
</protein>
<dbReference type="InterPro" id="IPR000326">
    <property type="entry name" value="PAP2/HPO"/>
</dbReference>
<accession>I0H6X6</accession>
<evidence type="ECO:0000259" key="3">
    <source>
        <dbReference type="SMART" id="SM00014"/>
    </source>
</evidence>
<dbReference type="InterPro" id="IPR036938">
    <property type="entry name" value="PAP2/HPO_sf"/>
</dbReference>
<dbReference type="PATRIC" id="fig|512565.3.peg.3536"/>
<dbReference type="Gene3D" id="1.20.144.10">
    <property type="entry name" value="Phosphatidic acid phosphatase type 2/haloperoxidase"/>
    <property type="match status" value="1"/>
</dbReference>
<feature type="transmembrane region" description="Helical" evidence="2">
    <location>
        <begin position="21"/>
        <end position="42"/>
    </location>
</feature>
<gene>
    <name evidence="4" type="ordered locus">AMIS_35430</name>
</gene>
<dbReference type="OrthoDB" id="3240395at2"/>
<feature type="transmembrane region" description="Helical" evidence="2">
    <location>
        <begin position="102"/>
        <end position="119"/>
    </location>
</feature>
<dbReference type="AlphaFoldDB" id="I0H6X6"/>
<feature type="transmembrane region" description="Helical" evidence="2">
    <location>
        <begin position="263"/>
        <end position="286"/>
    </location>
</feature>
<dbReference type="Pfam" id="PF01569">
    <property type="entry name" value="PAP2"/>
    <property type="match status" value="1"/>
</dbReference>
<feature type="transmembrane region" description="Helical" evidence="2">
    <location>
        <begin position="139"/>
        <end position="157"/>
    </location>
</feature>
<evidence type="ECO:0000313" key="5">
    <source>
        <dbReference type="Proteomes" id="UP000007882"/>
    </source>
</evidence>
<evidence type="ECO:0000256" key="1">
    <source>
        <dbReference type="SAM" id="MobiDB-lite"/>
    </source>
</evidence>
<dbReference type="KEGG" id="ams:AMIS_35430"/>
<dbReference type="RefSeq" id="WP_014443657.1">
    <property type="nucleotide sequence ID" value="NC_017093.1"/>
</dbReference>
<dbReference type="HOGENOM" id="CLU_061746_0_0_11"/>
<organism evidence="4 5">
    <name type="scientific">Actinoplanes missouriensis (strain ATCC 14538 / DSM 43046 / CBS 188.64 / JCM 3121 / NBRC 102363 / NCIMB 12654 / NRRL B-3342 / UNCC 431)</name>
    <dbReference type="NCBI Taxonomy" id="512565"/>
    <lineage>
        <taxon>Bacteria</taxon>
        <taxon>Bacillati</taxon>
        <taxon>Actinomycetota</taxon>
        <taxon>Actinomycetes</taxon>
        <taxon>Micromonosporales</taxon>
        <taxon>Micromonosporaceae</taxon>
        <taxon>Actinoplanes</taxon>
    </lineage>
</organism>
<keyword evidence="2" id="KW-0472">Membrane</keyword>
<dbReference type="eggNOG" id="COG0671">
    <property type="taxonomic scope" value="Bacteria"/>
</dbReference>
<feature type="domain" description="Phosphatidic acid phosphatase type 2/haloperoxidase" evidence="3">
    <location>
        <begin position="98"/>
        <end position="205"/>
    </location>
</feature>
<keyword evidence="2" id="KW-0812">Transmembrane</keyword>
<feature type="region of interest" description="Disordered" evidence="1">
    <location>
        <begin position="295"/>
        <end position="314"/>
    </location>
</feature>
<dbReference type="SMART" id="SM00014">
    <property type="entry name" value="acidPPc"/>
    <property type="match status" value="1"/>
</dbReference>
<feature type="transmembrane region" description="Helical" evidence="2">
    <location>
        <begin position="223"/>
        <end position="248"/>
    </location>
</feature>
<reference evidence="4 5" key="1">
    <citation type="submission" date="2012-02" db="EMBL/GenBank/DDBJ databases">
        <title>Complete genome sequence of Actinoplanes missouriensis 431 (= NBRC 102363).</title>
        <authorList>
            <person name="Ohnishi Y."/>
            <person name="Ishikawa J."/>
            <person name="Sekine M."/>
            <person name="Hosoyama A."/>
            <person name="Harada T."/>
            <person name="Narita H."/>
            <person name="Hata T."/>
            <person name="Konno Y."/>
            <person name="Tutikane K."/>
            <person name="Fujita N."/>
            <person name="Horinouchi S."/>
            <person name="Hayakawa M."/>
        </authorList>
    </citation>
    <scope>NUCLEOTIDE SEQUENCE [LARGE SCALE GENOMIC DNA]</scope>
    <source>
        <strain evidence="5">ATCC 14538 / DSM 43046 / CBS 188.64 / JCM 3121 / NBRC 102363 / NCIMB 12654 / NRRL B-3342 / UNCC 431</strain>
    </source>
</reference>
<keyword evidence="5" id="KW-1185">Reference proteome</keyword>
<dbReference type="SUPFAM" id="SSF48317">
    <property type="entry name" value="Acid phosphatase/Vanadium-dependent haloperoxidase"/>
    <property type="match status" value="1"/>
</dbReference>
<dbReference type="Proteomes" id="UP000007882">
    <property type="component" value="Chromosome"/>
</dbReference>
<feature type="transmembrane region" description="Helical" evidence="2">
    <location>
        <begin position="78"/>
        <end position="95"/>
    </location>
</feature>
<sequence>MTMLSPGGTRRGGRPSAVVHLLGPLVISVLAGLSTLVTYHVFVRTISGQTLDTAAMLGTDVQHPRLAGLLSNALDATNMRSVAVVCVIVAAIGGLRRRIDLAIAAAVLVLGANVTTQLLKNRLPRPPFDGLQWENSLPSGHTTAAAAMAFALVLVLPEAVRGTAALAGAGFTGAIAISTVWARWHRPSDTVAAILVVLAWGALVVLGIRLLRWTRQAAPGRPSWLATLPLLVTAALAVPVTVLGLLFAKTSATVATEPEPSRLSFLTGIAGIAAAVSLAFLTWLWLATADRDRPRESSSSRAIPPAHEPGSPGR</sequence>
<keyword evidence="2" id="KW-1133">Transmembrane helix</keyword>
<feature type="transmembrane region" description="Helical" evidence="2">
    <location>
        <begin position="190"/>
        <end position="211"/>
    </location>
</feature>
<evidence type="ECO:0000313" key="4">
    <source>
        <dbReference type="EMBL" id="BAL88763.1"/>
    </source>
</evidence>
<evidence type="ECO:0000256" key="2">
    <source>
        <dbReference type="SAM" id="Phobius"/>
    </source>
</evidence>
<proteinExistence type="predicted"/>
<dbReference type="EMBL" id="AP012319">
    <property type="protein sequence ID" value="BAL88763.1"/>
    <property type="molecule type" value="Genomic_DNA"/>
</dbReference>
<dbReference type="STRING" id="512565.AMIS_35430"/>